<dbReference type="Proteomes" id="UP000635565">
    <property type="component" value="Unassembled WGS sequence"/>
</dbReference>
<reference evidence="1 2" key="1">
    <citation type="journal article" date="2021" name="Int. J. Syst. Evol. Microbiol.">
        <title>Reticulibacter mediterranei gen. nov., sp. nov., within the new family Reticulibacteraceae fam. nov., and Ktedonospora formicarum gen. nov., sp. nov., Ktedonobacter robiniae sp. nov., Dictyobacter formicarum sp. nov. and Dictyobacter arantiisoli sp. nov., belonging to the class Ktedonobacteria.</title>
        <authorList>
            <person name="Yabe S."/>
            <person name="Zheng Y."/>
            <person name="Wang C.M."/>
            <person name="Sakai Y."/>
            <person name="Abe K."/>
            <person name="Yokota A."/>
            <person name="Donadio S."/>
            <person name="Cavaletti L."/>
            <person name="Monciardini P."/>
        </authorList>
    </citation>
    <scope>NUCLEOTIDE SEQUENCE [LARGE SCALE GENOMIC DNA]</scope>
    <source>
        <strain evidence="1 2">SOSP1-9</strain>
    </source>
</reference>
<organism evidence="1 2">
    <name type="scientific">Dictyobacter formicarum</name>
    <dbReference type="NCBI Taxonomy" id="2778368"/>
    <lineage>
        <taxon>Bacteria</taxon>
        <taxon>Bacillati</taxon>
        <taxon>Chloroflexota</taxon>
        <taxon>Ktedonobacteria</taxon>
        <taxon>Ktedonobacterales</taxon>
        <taxon>Dictyobacteraceae</taxon>
        <taxon>Dictyobacter</taxon>
    </lineage>
</organism>
<dbReference type="EMBL" id="BNJJ01000006">
    <property type="protein sequence ID" value="GHO84620.1"/>
    <property type="molecule type" value="Genomic_DNA"/>
</dbReference>
<gene>
    <name evidence="1" type="ORF">KSZ_26260</name>
</gene>
<sequence>MTVRIYGFNWETYAQRVMPAFKLWLTQGDESLIYPLYIRTRCFREEQFLPPAMQALRTWSRARAFVQQLPQGSHTRREYEVLCSAETFTELSDSYVHKHPPQLYQNTDALRAVWGATVAEYCLSCFLFPHLQAQTQAVPELHKPQETDLSHGDIFSLLQSAGFHELAQQIHYQSLTEKGEDIDVLSEEDDEEDDAPEIHGTEIGRHPATLHLRGWLATFSVRAMALFELLACGRRRLPFGYRAGEPYEDFVGYLTPDEVWQFSRCLRHVQAPGADEAQANYELFFQPSTEAARTFHMIDEVLPEHADSLLAITHKAAQHGLGLLCSN</sequence>
<accession>A0ABQ3VEN2</accession>
<evidence type="ECO:0000313" key="2">
    <source>
        <dbReference type="Proteomes" id="UP000635565"/>
    </source>
</evidence>
<protein>
    <submittedName>
        <fullName evidence="1">Uncharacterized protein</fullName>
    </submittedName>
</protein>
<comment type="caution">
    <text evidence="1">The sequence shown here is derived from an EMBL/GenBank/DDBJ whole genome shotgun (WGS) entry which is preliminary data.</text>
</comment>
<proteinExistence type="predicted"/>
<keyword evidence="2" id="KW-1185">Reference proteome</keyword>
<evidence type="ECO:0000313" key="1">
    <source>
        <dbReference type="EMBL" id="GHO84620.1"/>
    </source>
</evidence>
<name>A0ABQ3VEN2_9CHLR</name>
<dbReference type="RefSeq" id="WP_201362226.1">
    <property type="nucleotide sequence ID" value="NZ_BNJJ01000006.1"/>
</dbReference>